<sequence>METLASYLVLLVQFVLYAACENSTEVISDDTTLKSTTEEEALLPVTLQSLLTYVSPSSNNPSLITAKVQDSLTESAHQRYSVDPFALASDGSFSATLSDDQSIDPCRRTAQCEPLEDTTCLGVQLPYTYTSLALTGFPNQRTAREHLESWTALRNIPRCWAVVQPLLCAIFFPRCDGMSLQLPSQEMCIITRGPCRLVENVRGWPDYLKCREDYPHKCKNSVRELKFNTTGQCAAPLIAAEEESSWYEGVKGCGVQCPNPIFTPEEHEDLHRFVATLGGVCLACAALTVLTYLIDWRAANKYPVLIIFYVNGCFLIASIGFLVQFHPGVRHDLTCRSDGMLRQSEPSSGGNLSCVVVFVCIYYFMIAGGMWLIILAYSLHARFKSYAAGLCSDELERKAAYFHLISWSLPLVLTITIMALAEVEADSLVGICFLSRTIHIRIFFLLLPMVIIVAAGGFFLVQGMMRLINLKIECFNIISDSANSKIVETIIRLAVVIVSLVTFTAITIYCHIYQYRNQHEWDKALRDYIMCVSNITTAEESSGSYACKIAERPNLNVYKLHLLALFGAGIIMSSFCWTPNTLNTWKRFLRRVAGVQTEEPLRLAKHKVIAQAFAKRHDLNTAGRLSISLHSMHEDPLGINRLNFDLNSATSGDLSSAWATAIPHLMTRRGALVGSAAIGLRRNSVDSEYSISRRFSIESGPNRSSRRHSLDSQMSFHVSDAERLAALHTAARFGRRKRRDWFSLRRSRRVNAWERRESNTSDDSNLGSMILPAVTLNHDTLFANMMKRLNLSSDEPIRLERTPSGPTAKSLSLTVPLPGQTTVESEDEVGAENHAYADSDSVSHAVLNNILKSTDLKRRDEVYIRRSSSCDGNVMAISHVCICNKLRNAEISTQVSKMSIGIQASLGDKKSKPVMVSKSVQVSSPMLMRASHGSQTHSLSNSNGSITPNHRMHETAAKKVIETSFTNQRKSQNNERPGTPMTKLTKSVYTSGDKSLANAKSLNSANYGSHKRSTSSKSGRRRKSRETADIMTVIDIGEGSD</sequence>
<dbReference type="SMART" id="SM00063">
    <property type="entry name" value="FRI"/>
    <property type="match status" value="1"/>
</dbReference>
<evidence type="ECO:0000256" key="10">
    <source>
        <dbReference type="SAM" id="MobiDB-lite"/>
    </source>
</evidence>
<keyword evidence="6 11" id="KW-0472">Membrane</keyword>
<dbReference type="Pfam" id="PF01392">
    <property type="entry name" value="Fz"/>
    <property type="match status" value="1"/>
</dbReference>
<dbReference type="GO" id="GO:0005929">
    <property type="term" value="C:cilium"/>
    <property type="evidence" value="ECO:0007669"/>
    <property type="project" value="TreeGrafter"/>
</dbReference>
<dbReference type="PANTHER" id="PTHR11309:SF35">
    <property type="entry name" value="PROTEIN SMOOTHENED"/>
    <property type="match status" value="1"/>
</dbReference>
<dbReference type="GO" id="GO:0005886">
    <property type="term" value="C:plasma membrane"/>
    <property type="evidence" value="ECO:0007669"/>
    <property type="project" value="TreeGrafter"/>
</dbReference>
<comment type="caution">
    <text evidence="15">The sequence shown here is derived from an EMBL/GenBank/DDBJ whole genome shotgun (WGS) entry which is preliminary data.</text>
</comment>
<gene>
    <name evidence="15" type="ORF">SK128_007506</name>
</gene>
<dbReference type="InterPro" id="IPR000539">
    <property type="entry name" value="Frizzled/Smoothened_7TM"/>
</dbReference>
<keyword evidence="4 11" id="KW-0812">Transmembrane</keyword>
<keyword evidence="3" id="KW-0217">Developmental protein</keyword>
<dbReference type="InterPro" id="IPR020067">
    <property type="entry name" value="Frizzled_dom"/>
</dbReference>
<evidence type="ECO:0000256" key="1">
    <source>
        <dbReference type="ARBA" id="ARBA00004141"/>
    </source>
</evidence>
<dbReference type="InterPro" id="IPR015526">
    <property type="entry name" value="Frizzled/SFRP"/>
</dbReference>
<dbReference type="PRINTS" id="PR00489">
    <property type="entry name" value="FRIZZLED"/>
</dbReference>
<evidence type="ECO:0000259" key="14">
    <source>
        <dbReference type="PROSITE" id="PS50261"/>
    </source>
</evidence>
<keyword evidence="8" id="KW-0675">Receptor</keyword>
<evidence type="ECO:0000256" key="5">
    <source>
        <dbReference type="ARBA" id="ARBA00022989"/>
    </source>
</evidence>
<evidence type="ECO:0000313" key="15">
    <source>
        <dbReference type="EMBL" id="KAK7076484.1"/>
    </source>
</evidence>
<evidence type="ECO:0000256" key="7">
    <source>
        <dbReference type="ARBA" id="ARBA00023157"/>
    </source>
</evidence>
<dbReference type="Gene3D" id="1.10.2000.10">
    <property type="entry name" value="Frizzled cysteine-rich domain"/>
    <property type="match status" value="1"/>
</dbReference>
<accession>A0AAN8XBU1</accession>
<dbReference type="SMART" id="SM01330">
    <property type="entry name" value="Frizzled"/>
    <property type="match status" value="1"/>
</dbReference>
<dbReference type="PANTHER" id="PTHR11309">
    <property type="entry name" value="FRIZZLED"/>
    <property type="match status" value="1"/>
</dbReference>
<evidence type="ECO:0000256" key="6">
    <source>
        <dbReference type="ARBA" id="ARBA00023136"/>
    </source>
</evidence>
<feature type="domain" description="G-protein coupled receptors family 2 profile 2" evidence="14">
    <location>
        <begin position="270"/>
        <end position="534"/>
    </location>
</feature>
<evidence type="ECO:0000256" key="4">
    <source>
        <dbReference type="ARBA" id="ARBA00022692"/>
    </source>
</evidence>
<dbReference type="GO" id="GO:0005113">
    <property type="term" value="F:patched binding"/>
    <property type="evidence" value="ECO:0007669"/>
    <property type="project" value="TreeGrafter"/>
</dbReference>
<comment type="similarity">
    <text evidence="2">Belongs to the G-protein coupled receptor Fz/Smo family.</text>
</comment>
<dbReference type="PROSITE" id="PS50261">
    <property type="entry name" value="G_PROTEIN_RECEP_F2_4"/>
    <property type="match status" value="1"/>
</dbReference>
<comment type="caution">
    <text evidence="9">Lacks conserved residue(s) required for the propagation of feature annotation.</text>
</comment>
<comment type="subcellular location">
    <subcellularLocation>
        <location evidence="1">Membrane</location>
        <topology evidence="1">Multi-pass membrane protein</topology>
    </subcellularLocation>
</comment>
<feature type="domain" description="FZ" evidence="13">
    <location>
        <begin position="107"/>
        <end position="221"/>
    </location>
</feature>
<feature type="compositionally biased region" description="Basic residues" evidence="10">
    <location>
        <begin position="1009"/>
        <end position="1024"/>
    </location>
</feature>
<feature type="chain" id="PRO_5042964457" description="Smoothened" evidence="12">
    <location>
        <begin position="21"/>
        <end position="1041"/>
    </location>
</feature>
<dbReference type="InterPro" id="IPR017981">
    <property type="entry name" value="GPCR_2-like_7TM"/>
</dbReference>
<keyword evidence="12" id="KW-0732">Signal</keyword>
<dbReference type="GO" id="GO:0071679">
    <property type="term" value="P:commissural neuron axon guidance"/>
    <property type="evidence" value="ECO:0007669"/>
    <property type="project" value="TreeGrafter"/>
</dbReference>
<dbReference type="Proteomes" id="UP001381693">
    <property type="component" value="Unassembled WGS sequence"/>
</dbReference>
<dbReference type="Pfam" id="PF01534">
    <property type="entry name" value="Frizzled"/>
    <property type="match status" value="1"/>
</dbReference>
<dbReference type="GO" id="GO:0007389">
    <property type="term" value="P:pattern specification process"/>
    <property type="evidence" value="ECO:0007669"/>
    <property type="project" value="TreeGrafter"/>
</dbReference>
<dbReference type="GO" id="GO:0007224">
    <property type="term" value="P:smoothened signaling pathway"/>
    <property type="evidence" value="ECO:0007669"/>
    <property type="project" value="TreeGrafter"/>
</dbReference>
<dbReference type="Gene3D" id="1.20.1070.10">
    <property type="entry name" value="Rhodopsin 7-helix transmembrane proteins"/>
    <property type="match status" value="1"/>
</dbReference>
<name>A0AAN8XBU1_HALRR</name>
<keyword evidence="7" id="KW-1015">Disulfide bond</keyword>
<dbReference type="GO" id="GO:0004888">
    <property type="term" value="F:transmembrane signaling receptor activity"/>
    <property type="evidence" value="ECO:0007669"/>
    <property type="project" value="InterPro"/>
</dbReference>
<feature type="region of interest" description="Disordered" evidence="10">
    <location>
        <begin position="999"/>
        <end position="1027"/>
    </location>
</feature>
<feature type="transmembrane region" description="Helical" evidence="11">
    <location>
        <begin position="440"/>
        <end position="461"/>
    </location>
</feature>
<dbReference type="GO" id="GO:0007417">
    <property type="term" value="P:central nervous system development"/>
    <property type="evidence" value="ECO:0007669"/>
    <property type="project" value="TreeGrafter"/>
</dbReference>
<evidence type="ECO:0008006" key="17">
    <source>
        <dbReference type="Google" id="ProtNLM"/>
    </source>
</evidence>
<dbReference type="AlphaFoldDB" id="A0AAN8XBU1"/>
<evidence type="ECO:0000256" key="3">
    <source>
        <dbReference type="ARBA" id="ARBA00022473"/>
    </source>
</evidence>
<dbReference type="EMBL" id="JAXCGZ010009648">
    <property type="protein sequence ID" value="KAK7076484.1"/>
    <property type="molecule type" value="Genomic_DNA"/>
</dbReference>
<dbReference type="GO" id="GO:0030425">
    <property type="term" value="C:dendrite"/>
    <property type="evidence" value="ECO:0007669"/>
    <property type="project" value="TreeGrafter"/>
</dbReference>
<evidence type="ECO:0000256" key="8">
    <source>
        <dbReference type="ARBA" id="ARBA00023170"/>
    </source>
</evidence>
<evidence type="ECO:0000256" key="12">
    <source>
        <dbReference type="SAM" id="SignalP"/>
    </source>
</evidence>
<reference evidence="15 16" key="1">
    <citation type="submission" date="2023-11" db="EMBL/GenBank/DDBJ databases">
        <title>Halocaridina rubra genome assembly.</title>
        <authorList>
            <person name="Smith C."/>
        </authorList>
    </citation>
    <scope>NUCLEOTIDE SEQUENCE [LARGE SCALE GENOMIC DNA]</scope>
    <source>
        <strain evidence="15">EP-1</strain>
        <tissue evidence="15">Whole</tissue>
    </source>
</reference>
<evidence type="ECO:0000256" key="9">
    <source>
        <dbReference type="PROSITE-ProRule" id="PRU00090"/>
    </source>
</evidence>
<dbReference type="InterPro" id="IPR036790">
    <property type="entry name" value="Frizzled_dom_sf"/>
</dbReference>
<evidence type="ECO:0000256" key="11">
    <source>
        <dbReference type="SAM" id="Phobius"/>
    </source>
</evidence>
<dbReference type="PROSITE" id="PS50038">
    <property type="entry name" value="FZ"/>
    <property type="match status" value="1"/>
</dbReference>
<keyword evidence="5 11" id="KW-1133">Transmembrane helix</keyword>
<dbReference type="SUPFAM" id="SSF63501">
    <property type="entry name" value="Frizzled cysteine-rich domain"/>
    <property type="match status" value="1"/>
</dbReference>
<feature type="transmembrane region" description="Helical" evidence="11">
    <location>
        <begin position="355"/>
        <end position="379"/>
    </location>
</feature>
<feature type="region of interest" description="Disordered" evidence="10">
    <location>
        <begin position="965"/>
        <end position="984"/>
    </location>
</feature>
<evidence type="ECO:0000256" key="2">
    <source>
        <dbReference type="ARBA" id="ARBA00008077"/>
    </source>
</evidence>
<feature type="transmembrane region" description="Helical" evidence="11">
    <location>
        <begin position="306"/>
        <end position="325"/>
    </location>
</feature>
<organism evidence="15 16">
    <name type="scientific">Halocaridina rubra</name>
    <name type="common">Hawaiian red shrimp</name>
    <dbReference type="NCBI Taxonomy" id="373956"/>
    <lineage>
        <taxon>Eukaryota</taxon>
        <taxon>Metazoa</taxon>
        <taxon>Ecdysozoa</taxon>
        <taxon>Arthropoda</taxon>
        <taxon>Crustacea</taxon>
        <taxon>Multicrustacea</taxon>
        <taxon>Malacostraca</taxon>
        <taxon>Eumalacostraca</taxon>
        <taxon>Eucarida</taxon>
        <taxon>Decapoda</taxon>
        <taxon>Pleocyemata</taxon>
        <taxon>Caridea</taxon>
        <taxon>Atyoidea</taxon>
        <taxon>Atyidae</taxon>
        <taxon>Halocaridina</taxon>
    </lineage>
</organism>
<proteinExistence type="inferred from homology"/>
<feature type="transmembrane region" description="Helical" evidence="11">
    <location>
        <begin position="400"/>
        <end position="420"/>
    </location>
</feature>
<feature type="transmembrane region" description="Helical" evidence="11">
    <location>
        <begin position="493"/>
        <end position="515"/>
    </location>
</feature>
<feature type="signal peptide" evidence="12">
    <location>
        <begin position="1"/>
        <end position="20"/>
    </location>
</feature>
<protein>
    <recommendedName>
        <fullName evidence="17">Smoothened</fullName>
    </recommendedName>
</protein>
<evidence type="ECO:0000313" key="16">
    <source>
        <dbReference type="Proteomes" id="UP001381693"/>
    </source>
</evidence>
<feature type="transmembrane region" description="Helical" evidence="11">
    <location>
        <begin position="273"/>
        <end position="294"/>
    </location>
</feature>
<evidence type="ECO:0000259" key="13">
    <source>
        <dbReference type="PROSITE" id="PS50038"/>
    </source>
</evidence>
<keyword evidence="16" id="KW-1185">Reference proteome</keyword>